<dbReference type="InterPro" id="IPR012910">
    <property type="entry name" value="Plug_dom"/>
</dbReference>
<dbReference type="NCBIfam" id="TIGR04057">
    <property type="entry name" value="SusC_RagA_signa"/>
    <property type="match status" value="1"/>
</dbReference>
<evidence type="ECO:0000256" key="6">
    <source>
        <dbReference type="ARBA" id="ARBA00023237"/>
    </source>
</evidence>
<dbReference type="InterPro" id="IPR008969">
    <property type="entry name" value="CarboxyPept-like_regulatory"/>
</dbReference>
<evidence type="ECO:0000313" key="9">
    <source>
        <dbReference type="EMBL" id="QNF33203.1"/>
    </source>
</evidence>
<dbReference type="GO" id="GO:0009279">
    <property type="term" value="C:cell outer membrane"/>
    <property type="evidence" value="ECO:0007669"/>
    <property type="project" value="UniProtKB-SubCell"/>
</dbReference>
<dbReference type="Gene3D" id="2.170.130.10">
    <property type="entry name" value="TonB-dependent receptor, plug domain"/>
    <property type="match status" value="1"/>
</dbReference>
<gene>
    <name evidence="9" type="ORF">HUW51_10865</name>
</gene>
<keyword evidence="3 7" id="KW-1134">Transmembrane beta strand</keyword>
<organism evidence="9 10">
    <name type="scientific">Adhaeribacter swui</name>
    <dbReference type="NCBI Taxonomy" id="2086471"/>
    <lineage>
        <taxon>Bacteria</taxon>
        <taxon>Pseudomonadati</taxon>
        <taxon>Bacteroidota</taxon>
        <taxon>Cytophagia</taxon>
        <taxon>Cytophagales</taxon>
        <taxon>Hymenobacteraceae</taxon>
        <taxon>Adhaeribacter</taxon>
    </lineage>
</organism>
<evidence type="ECO:0000256" key="5">
    <source>
        <dbReference type="ARBA" id="ARBA00023136"/>
    </source>
</evidence>
<evidence type="ECO:0000256" key="7">
    <source>
        <dbReference type="PROSITE-ProRule" id="PRU01360"/>
    </source>
</evidence>
<proteinExistence type="inferred from homology"/>
<keyword evidence="6 7" id="KW-0998">Cell outer membrane</keyword>
<reference evidence="9 10" key="1">
    <citation type="journal article" date="2018" name="Int. J. Syst. Evol. Microbiol.">
        <title>Adhaeribacter swui sp. nov., isolated from wet mud.</title>
        <authorList>
            <person name="Kim D.U."/>
            <person name="Kim K.W."/>
            <person name="Kang M.S."/>
            <person name="Kim J.Y."/>
            <person name="Jang J.H."/>
            <person name="Kim M.K."/>
        </authorList>
    </citation>
    <scope>NUCLEOTIDE SEQUENCE [LARGE SCALE GENOMIC DNA]</scope>
    <source>
        <strain evidence="9 10">KCTC 52873</strain>
    </source>
</reference>
<keyword evidence="10" id="KW-1185">Reference proteome</keyword>
<sequence>MKLNLLYLLPRVAKTLLPGLFLFLITFSIVLAEDLPLQNLNKAKVTLNLSNVSLKEFIAAIETQTPYRFTLDEQEVDQVGRISVNAQNESLLKILEQVTASNNLEFKQINNNIHLRQQKSKILKNEQNNQSLKKPVPARVSGVVKSVTGETLPGVTVLVKGTTVGTTTATDGSYTLDVPDNTGTLVFSFIGFITREVPVNSEAVINVTLTEDTQSLKEVVVVGYGTQQRGDITSAVATVSTKSIENQPLAGLDQAIAGQAAGVQAAQRSGTPGGGVTVRVRGTGSIGAGNEPLYVVDGFPIEGDYNRDLNPLATINPNDIESIQILKDASSAAIYGSRGSNGVVIITTKRGKAGKTRINLNTYYGVQQVANKIDMLNAREYAEYNTEARNNAWVDAGGNASDPNSVRPDRFKIPPMFADPASLGKGTDWQDEVFRTAPIQNYELSASGGNENSQFLISGSYFNQQGVVLKTGFERYSFRVNLDTKVSDKIKLGVNLAPSYSTNDVLPVEDQVFTGGILAAALSMAPTIPVYNPDGTYTTQLGVSPYVTGIIENPVAIANKIKGGTAAFRTLGTFFGEYAIVKGLTFKTSLGVDYTDSRSNFYHPSDLGRDGASAPVIPIANASSSRGIILLNENTLTFDRTFNDHNITALAGFTNQKARGESANMFATNFPNDLVMTLNAGQVTSGGTSMAEWSLLSFLGRVNYSYKSKYLFTATVRQDGSSRFGAGNKWGTFPSASVGWNIAQENFMSHVTPVSDFKIRASYGLAGNNTIGNYNHIGLLSATRYVFGPGTGTIVNGLQPTSISNQNLSWEKMDQLDLGVDIGLLKNRLFLTVDYYNKNTSDLLLSVPVPSSTGYTTALQNIGKINNKGWEFALNSKNLVNAFTWNTDFNISFNKNKVLALGPSGDPIISKSPSFSPNTHITQIGSPIGSFYGYEVIGIYQNQADVDNSPAVRGVGGSKPGDLKYHDVNGDGQITGADVTIIGDNQPDFTYGFTNTFGYKDFSLSVLIDGAEGFELLNGSRRNIGLVSGSYSRRDVLNRWQSPENPGDGKTPRANVVPTGGNLSYVSSLLVEDASFLRIRNINLRYRLPEKVFKYVRAQNGSLSFSVQNAFTFTKYLGYNPEQSFQGTSPLTPGVDYNGYPVARTFTLGLNITF</sequence>
<accession>A0A7G7G7R9</accession>
<dbReference type="InterPro" id="IPR018247">
    <property type="entry name" value="EF_Hand_1_Ca_BS"/>
</dbReference>
<keyword evidence="2 7" id="KW-0813">Transport</keyword>
<keyword evidence="9" id="KW-0675">Receptor</keyword>
<evidence type="ECO:0000256" key="2">
    <source>
        <dbReference type="ARBA" id="ARBA00022448"/>
    </source>
</evidence>
<dbReference type="InterPro" id="IPR037066">
    <property type="entry name" value="Plug_dom_sf"/>
</dbReference>
<comment type="subcellular location">
    <subcellularLocation>
        <location evidence="1 7">Cell outer membrane</location>
        <topology evidence="1 7">Multi-pass membrane protein</topology>
    </subcellularLocation>
</comment>
<keyword evidence="5 7" id="KW-0472">Membrane</keyword>
<comment type="similarity">
    <text evidence="7">Belongs to the TonB-dependent receptor family.</text>
</comment>
<dbReference type="Gene3D" id="2.60.40.1120">
    <property type="entry name" value="Carboxypeptidase-like, regulatory domain"/>
    <property type="match status" value="1"/>
</dbReference>
<dbReference type="FunFam" id="2.170.130.10:FF:000008">
    <property type="entry name" value="SusC/RagA family TonB-linked outer membrane protein"/>
    <property type="match status" value="1"/>
</dbReference>
<dbReference type="PROSITE" id="PS00018">
    <property type="entry name" value="EF_HAND_1"/>
    <property type="match status" value="1"/>
</dbReference>
<dbReference type="InterPro" id="IPR023997">
    <property type="entry name" value="TonB-dep_OMP_SusC/RagA_CS"/>
</dbReference>
<keyword evidence="4 7" id="KW-0812">Transmembrane</keyword>
<dbReference type="InterPro" id="IPR039426">
    <property type="entry name" value="TonB-dep_rcpt-like"/>
</dbReference>
<dbReference type="RefSeq" id="WP_185274055.1">
    <property type="nucleotide sequence ID" value="NZ_CP055156.1"/>
</dbReference>
<dbReference type="PROSITE" id="PS52016">
    <property type="entry name" value="TONB_DEPENDENT_REC_3"/>
    <property type="match status" value="1"/>
</dbReference>
<dbReference type="AlphaFoldDB" id="A0A7G7G7R9"/>
<name>A0A7G7G7R9_9BACT</name>
<evidence type="ECO:0000259" key="8">
    <source>
        <dbReference type="Pfam" id="PF07715"/>
    </source>
</evidence>
<dbReference type="SUPFAM" id="SSF49464">
    <property type="entry name" value="Carboxypeptidase regulatory domain-like"/>
    <property type="match status" value="1"/>
</dbReference>
<evidence type="ECO:0000256" key="1">
    <source>
        <dbReference type="ARBA" id="ARBA00004571"/>
    </source>
</evidence>
<evidence type="ECO:0000313" key="10">
    <source>
        <dbReference type="Proteomes" id="UP000515237"/>
    </source>
</evidence>
<dbReference type="InterPro" id="IPR023996">
    <property type="entry name" value="TonB-dep_OMP_SusC/RagA"/>
</dbReference>
<dbReference type="Proteomes" id="UP000515237">
    <property type="component" value="Chromosome"/>
</dbReference>
<feature type="domain" description="TonB-dependent receptor plug" evidence="8">
    <location>
        <begin position="231"/>
        <end position="343"/>
    </location>
</feature>
<protein>
    <submittedName>
        <fullName evidence="9">TonB-dependent receptor</fullName>
    </submittedName>
</protein>
<dbReference type="Pfam" id="PF07715">
    <property type="entry name" value="Plug"/>
    <property type="match status" value="1"/>
</dbReference>
<evidence type="ECO:0000256" key="4">
    <source>
        <dbReference type="ARBA" id="ARBA00022692"/>
    </source>
</evidence>
<evidence type="ECO:0000256" key="3">
    <source>
        <dbReference type="ARBA" id="ARBA00022452"/>
    </source>
</evidence>
<dbReference type="NCBIfam" id="TIGR04056">
    <property type="entry name" value="OMP_RagA_SusC"/>
    <property type="match status" value="1"/>
</dbReference>
<dbReference type="Gene3D" id="2.40.170.20">
    <property type="entry name" value="TonB-dependent receptor, beta-barrel domain"/>
    <property type="match status" value="1"/>
</dbReference>
<dbReference type="SUPFAM" id="SSF56935">
    <property type="entry name" value="Porins"/>
    <property type="match status" value="1"/>
</dbReference>
<dbReference type="KEGG" id="aswu:HUW51_10865"/>
<dbReference type="EMBL" id="CP055156">
    <property type="protein sequence ID" value="QNF33203.1"/>
    <property type="molecule type" value="Genomic_DNA"/>
</dbReference>
<dbReference type="Pfam" id="PF13715">
    <property type="entry name" value="CarbopepD_reg_2"/>
    <property type="match status" value="1"/>
</dbReference>
<dbReference type="InterPro" id="IPR036942">
    <property type="entry name" value="Beta-barrel_TonB_sf"/>
</dbReference>